<evidence type="ECO:0000313" key="2">
    <source>
        <dbReference type="EMBL" id="AXQ79409.1"/>
    </source>
</evidence>
<evidence type="ECO:0000313" key="5">
    <source>
        <dbReference type="Proteomes" id="UP000246115"/>
    </source>
</evidence>
<dbReference type="InterPro" id="IPR000626">
    <property type="entry name" value="Ubiquitin-like_dom"/>
</dbReference>
<dbReference type="PROSITE" id="PS50053">
    <property type="entry name" value="UBIQUITIN_2"/>
    <property type="match status" value="1"/>
</dbReference>
<accession>A0A372KLS0</accession>
<dbReference type="Proteomes" id="UP000262901">
    <property type="component" value="Unassembled WGS sequence"/>
</dbReference>
<reference evidence="2" key="4">
    <citation type="journal article" date="2019" name="Int. J. Syst. Evol. Microbiol.">
        <title>Streptococcus chenjunshii sp. nov. isolated from feces of Tibetan antelopes.</title>
        <authorList>
            <person name="Tian Z."/>
            <person name="Lu S."/>
            <person name="Jin D."/>
            <person name="Yang J."/>
            <person name="Pu J."/>
            <person name="Lai X.H."/>
            <person name="Bai X.N."/>
            <person name="Wu X.M."/>
            <person name="Li J."/>
            <person name="Wang S."/>
            <person name="Xu J."/>
        </authorList>
    </citation>
    <scope>NUCLEOTIDE SEQUENCE</scope>
    <source>
        <strain evidence="2">Z15</strain>
    </source>
</reference>
<name>A0A372KLS0_9STRE</name>
<dbReference type="Proteomes" id="UP000264056">
    <property type="component" value="Unassembled WGS sequence"/>
</dbReference>
<dbReference type="SUPFAM" id="SSF54236">
    <property type="entry name" value="Ubiquitin-like"/>
    <property type="match status" value="1"/>
</dbReference>
<dbReference type="Gene3D" id="3.10.20.90">
    <property type="entry name" value="Phosphatidylinositol 3-kinase Catalytic Subunit, Chain A, domain 1"/>
    <property type="match status" value="1"/>
</dbReference>
<organism evidence="4 6">
    <name type="scientific">Streptococcus chenjunshii</name>
    <dbReference type="NCBI Taxonomy" id="2173853"/>
    <lineage>
        <taxon>Bacteria</taxon>
        <taxon>Bacillati</taxon>
        <taxon>Bacillota</taxon>
        <taxon>Bacilli</taxon>
        <taxon>Lactobacillales</taxon>
        <taxon>Streptococcaceae</taxon>
        <taxon>Streptococcus</taxon>
    </lineage>
</organism>
<evidence type="ECO:0000313" key="4">
    <source>
        <dbReference type="EMBL" id="RFU53232.1"/>
    </source>
</evidence>
<dbReference type="EMBL" id="QVQY01000010">
    <property type="protein sequence ID" value="RFU51134.1"/>
    <property type="molecule type" value="Genomic_DNA"/>
</dbReference>
<accession>A0A346NEG4</accession>
<evidence type="ECO:0000259" key="1">
    <source>
        <dbReference type="PROSITE" id="PS50053"/>
    </source>
</evidence>
<dbReference type="Pfam" id="PF08817">
    <property type="entry name" value="YukD"/>
    <property type="match status" value="1"/>
</dbReference>
<dbReference type="Proteomes" id="UP000246115">
    <property type="component" value="Chromosome"/>
</dbReference>
<sequence>MDSHINITLLIGGKRADVRLPQNMEVSHLIKELDAIFNQVQNRKKYQIRVVNKGLILDEGKILKDYSVTTGDLVEIMEDGAVD</sequence>
<dbReference type="InterPro" id="IPR024962">
    <property type="entry name" value="YukD-like"/>
</dbReference>
<dbReference type="OrthoDB" id="2456043at2"/>
<proteinExistence type="predicted"/>
<dbReference type="AlphaFoldDB" id="A0A372KLS0"/>
<keyword evidence="7" id="KW-1185">Reference proteome</keyword>
<dbReference type="InterPro" id="IPR029071">
    <property type="entry name" value="Ubiquitin-like_domsf"/>
</dbReference>
<dbReference type="EMBL" id="CP031733">
    <property type="protein sequence ID" value="AXQ79409.1"/>
    <property type="molecule type" value="Genomic_DNA"/>
</dbReference>
<reference evidence="4 6" key="2">
    <citation type="submission" date="2018-08" db="EMBL/GenBank/DDBJ databases">
        <title>Draft genome of Streptococcus sp. nov. Z1.</title>
        <authorList>
            <person name="Tian Z."/>
        </authorList>
    </citation>
    <scope>NUCLEOTIDE SEQUENCE [LARGE SCALE GENOMIC DNA]</scope>
    <source>
        <strain evidence="4">Z1</strain>
        <strain evidence="6">Z1(2018)</strain>
    </source>
</reference>
<gene>
    <name evidence="2" type="ORF">DDV21_010135</name>
    <name evidence="3" type="ORF">DDV22_05365</name>
    <name evidence="4" type="ORF">DDV23_05875</name>
</gene>
<feature type="domain" description="Ubiquitin-like" evidence="1">
    <location>
        <begin position="3"/>
        <end position="77"/>
    </location>
</feature>
<reference evidence="3 7" key="1">
    <citation type="submission" date="2018-08" db="EMBL/GenBank/DDBJ databases">
        <title>Draft genome of Streptococcus sp .nov. Z2.</title>
        <authorList>
            <person name="Tian Z."/>
        </authorList>
    </citation>
    <scope>NUCLEOTIDE SEQUENCE [LARGE SCALE GENOMIC DNA]</scope>
    <source>
        <strain evidence="3 7">Z2</strain>
    </source>
</reference>
<evidence type="ECO:0000313" key="7">
    <source>
        <dbReference type="Proteomes" id="UP000264056"/>
    </source>
</evidence>
<dbReference type="EMBL" id="QVQZ01000010">
    <property type="protein sequence ID" value="RFU53232.1"/>
    <property type="molecule type" value="Genomic_DNA"/>
</dbReference>
<protein>
    <submittedName>
        <fullName evidence="4">Secretion accessory protein EsaB/YukD</fullName>
    </submittedName>
</protein>
<evidence type="ECO:0000313" key="6">
    <source>
        <dbReference type="Proteomes" id="UP000262901"/>
    </source>
</evidence>
<dbReference type="KEGG" id="schj:DDV21_010135"/>
<reference evidence="5" key="3">
    <citation type="submission" date="2018-08" db="EMBL/GenBank/DDBJ databases">
        <title>Streptococcus chenjunshii sp. nov., isolated from stools sample of the Tibetan antelope in the Qinghai-Tibet plateau, China.</title>
        <authorList>
            <person name="Tian Z."/>
        </authorList>
    </citation>
    <scope>NUCLEOTIDE SEQUENCE [LARGE SCALE GENOMIC DNA]</scope>
    <source>
        <strain evidence="5">Z15</strain>
    </source>
</reference>
<dbReference type="RefSeq" id="WP_116878182.1">
    <property type="nucleotide sequence ID" value="NZ_CP031733.1"/>
</dbReference>
<evidence type="ECO:0000313" key="3">
    <source>
        <dbReference type="EMBL" id="RFU51134.1"/>
    </source>
</evidence>